<evidence type="ECO:0000313" key="1">
    <source>
        <dbReference type="EMBL" id="CAI9942032.1"/>
    </source>
</evidence>
<sequence>MNTVQPRQLVDTIAKQFFVPRGAALECRVALQVMTLPDQLFQQLFVQLALELNASPAELTKTFFDRVVMQHLTSEECSVKVTMKQTQYQFKQPYAHVKSAAAQDFQNRFSAALRSCVHKYLRTRVYDGADNRQLCQLLNDFFKSEGQASFWKSMAKYLPEKSERQLREYFQKSFQRCLYLECISEGDKILLCKLIAQMPQQKPSEVAERFLEEVGPEKYFKRNVIMYVVNRRNQ</sequence>
<organism evidence="1">
    <name type="scientific">Hexamita inflata</name>
    <dbReference type="NCBI Taxonomy" id="28002"/>
    <lineage>
        <taxon>Eukaryota</taxon>
        <taxon>Metamonada</taxon>
        <taxon>Diplomonadida</taxon>
        <taxon>Hexamitidae</taxon>
        <taxon>Hexamitinae</taxon>
        <taxon>Hexamita</taxon>
    </lineage>
</organism>
<comment type="caution">
    <text evidence="1">The sequence shown here is derived from an EMBL/GenBank/DDBJ whole genome shotgun (WGS) entry which is preliminary data.</text>
</comment>
<dbReference type="EMBL" id="CATOUU010000697">
    <property type="protein sequence ID" value="CAI9942032.1"/>
    <property type="molecule type" value="Genomic_DNA"/>
</dbReference>
<reference evidence="2 3" key="2">
    <citation type="submission" date="2024-07" db="EMBL/GenBank/DDBJ databases">
        <authorList>
            <person name="Akdeniz Z."/>
        </authorList>
    </citation>
    <scope>NUCLEOTIDE SEQUENCE [LARGE SCALE GENOMIC DNA]</scope>
</reference>
<dbReference type="EMBL" id="CAXDID020000030">
    <property type="protein sequence ID" value="CAL5993643.1"/>
    <property type="molecule type" value="Genomic_DNA"/>
</dbReference>
<evidence type="ECO:0000313" key="2">
    <source>
        <dbReference type="EMBL" id="CAL5993643.1"/>
    </source>
</evidence>
<evidence type="ECO:0000313" key="3">
    <source>
        <dbReference type="Proteomes" id="UP001642409"/>
    </source>
</evidence>
<gene>
    <name evidence="2" type="ORF">HINF_LOCUS13167</name>
    <name evidence="1" type="ORF">HINF_LOCUS29677</name>
</gene>
<protein>
    <submittedName>
        <fullName evidence="2">Hypothetical_protein</fullName>
    </submittedName>
</protein>
<dbReference type="AlphaFoldDB" id="A0AA86PVV0"/>
<name>A0AA86PVV0_9EUKA</name>
<keyword evidence="3" id="KW-1185">Reference proteome</keyword>
<accession>A0AA86PVV0</accession>
<reference evidence="1" key="1">
    <citation type="submission" date="2023-06" db="EMBL/GenBank/DDBJ databases">
        <authorList>
            <person name="Kurt Z."/>
        </authorList>
    </citation>
    <scope>NUCLEOTIDE SEQUENCE</scope>
</reference>
<dbReference type="Proteomes" id="UP001642409">
    <property type="component" value="Unassembled WGS sequence"/>
</dbReference>
<proteinExistence type="predicted"/>